<dbReference type="STRING" id="1302272.FC96_GL000999"/>
<dbReference type="UniPathway" id="UPA00079">
    <property type="reaction ID" value="UER00169"/>
</dbReference>
<keyword evidence="8" id="KW-1185">Reference proteome</keyword>
<dbReference type="NCBIfam" id="TIGR01934">
    <property type="entry name" value="MenG_MenH_UbiE"/>
    <property type="match status" value="1"/>
</dbReference>
<dbReference type="InterPro" id="IPR004033">
    <property type="entry name" value="UbiE/COQ5_MeTrFase"/>
</dbReference>
<comment type="caution">
    <text evidence="7">The sequence shown here is derived from an EMBL/GenBank/DDBJ whole genome shotgun (WGS) entry which is preliminary data.</text>
</comment>
<evidence type="ECO:0000256" key="5">
    <source>
        <dbReference type="ARBA" id="ARBA00059758"/>
    </source>
</evidence>
<dbReference type="InterPro" id="IPR029063">
    <property type="entry name" value="SAM-dependent_MTases_sf"/>
</dbReference>
<dbReference type="FunFam" id="3.40.50.150:FF:000086">
    <property type="entry name" value="Demethylmenaquinone methyltransferase"/>
    <property type="match status" value="1"/>
</dbReference>
<dbReference type="Pfam" id="PF01209">
    <property type="entry name" value="Ubie_methyltran"/>
    <property type="match status" value="1"/>
</dbReference>
<dbReference type="PANTHER" id="PTHR43591:SF24">
    <property type="entry name" value="2-METHOXY-6-POLYPRENYL-1,4-BENZOQUINOL METHYLASE, MITOCHONDRIAL"/>
    <property type="match status" value="1"/>
</dbReference>
<protein>
    <recommendedName>
        <fullName evidence="6">Demethylmenaquinone methyltransferase</fullName>
        <ecNumber evidence="6">2.1.1.163</ecNumber>
    </recommendedName>
</protein>
<dbReference type="PATRIC" id="fig|1302272.5.peg.1005"/>
<organism evidence="7 8">
    <name type="scientific">Secundilactobacillus kimchicus JCM 15530</name>
    <dbReference type="NCBI Taxonomy" id="1302272"/>
    <lineage>
        <taxon>Bacteria</taxon>
        <taxon>Bacillati</taxon>
        <taxon>Bacillota</taxon>
        <taxon>Bacilli</taxon>
        <taxon>Lactobacillales</taxon>
        <taxon>Lactobacillaceae</taxon>
        <taxon>Secundilactobacillus</taxon>
    </lineage>
</organism>
<comment type="catalytic activity">
    <reaction evidence="6">
        <text>a 2-demethylmenaquinol + S-adenosyl-L-methionine = a menaquinol + S-adenosyl-L-homocysteine + H(+)</text>
        <dbReference type="Rhea" id="RHEA:42640"/>
        <dbReference type="Rhea" id="RHEA-COMP:9539"/>
        <dbReference type="Rhea" id="RHEA-COMP:9563"/>
        <dbReference type="ChEBI" id="CHEBI:15378"/>
        <dbReference type="ChEBI" id="CHEBI:18151"/>
        <dbReference type="ChEBI" id="CHEBI:55437"/>
        <dbReference type="ChEBI" id="CHEBI:57856"/>
        <dbReference type="ChEBI" id="CHEBI:59789"/>
        <dbReference type="EC" id="2.1.1.163"/>
    </reaction>
</comment>
<keyword evidence="7" id="KW-0830">Ubiquinone</keyword>
<dbReference type="PANTHER" id="PTHR43591">
    <property type="entry name" value="METHYLTRANSFERASE"/>
    <property type="match status" value="1"/>
</dbReference>
<comment type="pathway">
    <text evidence="6">Quinol/quinone metabolism; menaquinone biosynthesis; menaquinol from 1,4-dihydroxy-2-naphthoate: step 2/2.</text>
</comment>
<comment type="function">
    <text evidence="5 6">Methyltransferase required for the conversion of demethylmenaquinol (DMKH2) to menaquinol (MKH2).</text>
</comment>
<comment type="similarity">
    <text evidence="6">Belongs to the class I-like SAM-binding methyltransferase superfamily. MenG/UbiE family.</text>
</comment>
<accession>A0A0R1HYZ9</accession>
<evidence type="ECO:0000313" key="7">
    <source>
        <dbReference type="EMBL" id="KRK48682.1"/>
    </source>
</evidence>
<dbReference type="Gene3D" id="3.40.50.150">
    <property type="entry name" value="Vaccinia Virus protein VP39"/>
    <property type="match status" value="1"/>
</dbReference>
<dbReference type="NCBIfam" id="NF001243">
    <property type="entry name" value="PRK00216.1-4"/>
    <property type="match status" value="1"/>
</dbReference>
<evidence type="ECO:0000256" key="3">
    <source>
        <dbReference type="ARBA" id="ARBA00022679"/>
    </source>
</evidence>
<dbReference type="GO" id="GO:0032259">
    <property type="term" value="P:methylation"/>
    <property type="evidence" value="ECO:0007669"/>
    <property type="project" value="UniProtKB-KW"/>
</dbReference>
<dbReference type="EC" id="2.1.1.163" evidence="6"/>
<dbReference type="SUPFAM" id="SSF53335">
    <property type="entry name" value="S-adenosyl-L-methionine-dependent methyltransferases"/>
    <property type="match status" value="1"/>
</dbReference>
<evidence type="ECO:0000256" key="2">
    <source>
        <dbReference type="ARBA" id="ARBA00022603"/>
    </source>
</evidence>
<dbReference type="PROSITE" id="PS51608">
    <property type="entry name" value="SAM_MT_UBIE"/>
    <property type="match status" value="1"/>
</dbReference>
<sequence>MFNQIADNYDKMNSLISLGTHKHWRKVAMKQLHVKRGAFAIDVCCGTGDWTIALAEAVGPAGHVVGLDFSEKMLEIARKKVISAGFQDRVTLVQGDAMHLPYDDRTFDVATIGFGLRNVPDANQVLRELYRVIVPGALAACLETSQPTQPVVKLGWQAYFNLVPKMAKLAVNKEKEYAYLQKTTAEFVSAEKLADMFSAAGFKAVHYRTFDLGAAALHIGARPYKP</sequence>
<dbReference type="Proteomes" id="UP000050911">
    <property type="component" value="Unassembled WGS sequence"/>
</dbReference>
<dbReference type="InterPro" id="IPR023576">
    <property type="entry name" value="UbiE/COQ5_MeTrFase_CS"/>
</dbReference>
<keyword evidence="1 6" id="KW-0474">Menaquinone biosynthesis</keyword>
<dbReference type="GO" id="GO:0009234">
    <property type="term" value="P:menaquinone biosynthetic process"/>
    <property type="evidence" value="ECO:0007669"/>
    <property type="project" value="UniProtKB-UniRule"/>
</dbReference>
<dbReference type="EMBL" id="AZCX01000002">
    <property type="protein sequence ID" value="KRK48682.1"/>
    <property type="molecule type" value="Genomic_DNA"/>
</dbReference>
<dbReference type="AlphaFoldDB" id="A0A0R1HYZ9"/>
<keyword evidence="2 6" id="KW-0489">Methyltransferase</keyword>
<dbReference type="NCBIfam" id="NF001244">
    <property type="entry name" value="PRK00216.1-5"/>
    <property type="match status" value="1"/>
</dbReference>
<evidence type="ECO:0000256" key="4">
    <source>
        <dbReference type="ARBA" id="ARBA00022691"/>
    </source>
</evidence>
<name>A0A0R1HYZ9_9LACO</name>
<evidence type="ECO:0000256" key="6">
    <source>
        <dbReference type="HAMAP-Rule" id="MF_01813"/>
    </source>
</evidence>
<dbReference type="HAMAP" id="MF_01813">
    <property type="entry name" value="MenG_UbiE_methyltr"/>
    <property type="match status" value="1"/>
</dbReference>
<dbReference type="CDD" id="cd02440">
    <property type="entry name" value="AdoMet_MTases"/>
    <property type="match status" value="1"/>
</dbReference>
<comment type="caution">
    <text evidence="6">Lacks conserved residue(s) required for the propagation of feature annotation.</text>
</comment>
<dbReference type="GO" id="GO:0043770">
    <property type="term" value="F:demethylmenaquinone methyltransferase activity"/>
    <property type="evidence" value="ECO:0007669"/>
    <property type="project" value="UniProtKB-UniRule"/>
</dbReference>
<reference evidence="7 8" key="1">
    <citation type="journal article" date="2015" name="Genome Announc.">
        <title>Expanding the biotechnology potential of lactobacilli through comparative genomics of 213 strains and associated genera.</title>
        <authorList>
            <person name="Sun Z."/>
            <person name="Harris H.M."/>
            <person name="McCann A."/>
            <person name="Guo C."/>
            <person name="Argimon S."/>
            <person name="Zhang W."/>
            <person name="Yang X."/>
            <person name="Jeffery I.B."/>
            <person name="Cooney J.C."/>
            <person name="Kagawa T.F."/>
            <person name="Liu W."/>
            <person name="Song Y."/>
            <person name="Salvetti E."/>
            <person name="Wrobel A."/>
            <person name="Rasinkangas P."/>
            <person name="Parkhill J."/>
            <person name="Rea M.C."/>
            <person name="O'Sullivan O."/>
            <person name="Ritari J."/>
            <person name="Douillard F.P."/>
            <person name="Paul Ross R."/>
            <person name="Yang R."/>
            <person name="Briner A.E."/>
            <person name="Felis G.E."/>
            <person name="de Vos W.M."/>
            <person name="Barrangou R."/>
            <person name="Klaenhammer T.R."/>
            <person name="Caufield P.W."/>
            <person name="Cui Y."/>
            <person name="Zhang H."/>
            <person name="O'Toole P.W."/>
        </authorList>
    </citation>
    <scope>NUCLEOTIDE SEQUENCE [LARGE SCALE GENOMIC DNA]</scope>
    <source>
        <strain evidence="7 8">JCM 15530</strain>
    </source>
</reference>
<keyword evidence="3 6" id="KW-0808">Transferase</keyword>
<evidence type="ECO:0000313" key="8">
    <source>
        <dbReference type="Proteomes" id="UP000050911"/>
    </source>
</evidence>
<proteinExistence type="inferred from homology"/>
<gene>
    <name evidence="6" type="primary">menG</name>
    <name evidence="7" type="ORF">FC96_GL000999</name>
</gene>
<feature type="binding site" evidence="6">
    <location>
        <position position="68"/>
    </location>
    <ligand>
        <name>S-adenosyl-L-methionine</name>
        <dbReference type="ChEBI" id="CHEBI:59789"/>
    </ligand>
</feature>
<feature type="binding site" evidence="6">
    <location>
        <position position="47"/>
    </location>
    <ligand>
        <name>S-adenosyl-L-methionine</name>
        <dbReference type="ChEBI" id="CHEBI:59789"/>
    </ligand>
</feature>
<feature type="binding site" evidence="6">
    <location>
        <begin position="96"/>
        <end position="97"/>
    </location>
    <ligand>
        <name>S-adenosyl-L-methionine</name>
        <dbReference type="ChEBI" id="CHEBI:59789"/>
    </ligand>
</feature>
<dbReference type="PROSITE" id="PS01183">
    <property type="entry name" value="UBIE_1"/>
    <property type="match status" value="1"/>
</dbReference>
<keyword evidence="4 6" id="KW-0949">S-adenosyl-L-methionine</keyword>
<evidence type="ECO:0000256" key="1">
    <source>
        <dbReference type="ARBA" id="ARBA00022428"/>
    </source>
</evidence>